<keyword evidence="9" id="KW-1185">Reference proteome</keyword>
<evidence type="ECO:0000256" key="2">
    <source>
        <dbReference type="ARBA" id="ARBA00022692"/>
    </source>
</evidence>
<dbReference type="STRING" id="378753.KRH_23400"/>
<feature type="domain" description="TM2" evidence="7">
    <location>
        <begin position="69"/>
        <end position="119"/>
    </location>
</feature>
<accession>B2GJD9</accession>
<protein>
    <submittedName>
        <fullName evidence="8">Hypothetical membrane protein</fullName>
    </submittedName>
</protein>
<gene>
    <name evidence="8" type="ordered locus">KRH_23400</name>
</gene>
<keyword evidence="3 6" id="KW-1133">Transmembrane helix</keyword>
<dbReference type="Pfam" id="PF05154">
    <property type="entry name" value="TM2"/>
    <property type="match status" value="1"/>
</dbReference>
<dbReference type="GO" id="GO:0016020">
    <property type="term" value="C:membrane"/>
    <property type="evidence" value="ECO:0007669"/>
    <property type="project" value="UniProtKB-SubCell"/>
</dbReference>
<sequence>MAASRQPGREQEVDMAEEPEYYRAQPLPPRDGAVGGHRQGAPFGPAGGATQWGQQGPSGGVVNVNVVGGKSTLLAYVLWFFLGQLGIHKFYLAQPFQGLIYLTLGVIGWLTTGILIGWFLLFPLWLLLLIDIFVIPLRVATLNARLARRVSGY</sequence>
<name>B2GJD9_KOCRD</name>
<evidence type="ECO:0000256" key="1">
    <source>
        <dbReference type="ARBA" id="ARBA00004141"/>
    </source>
</evidence>
<dbReference type="EMBL" id="AP009152">
    <property type="protein sequence ID" value="BAG30687.1"/>
    <property type="molecule type" value="Genomic_DNA"/>
</dbReference>
<evidence type="ECO:0000256" key="6">
    <source>
        <dbReference type="SAM" id="Phobius"/>
    </source>
</evidence>
<feature type="region of interest" description="Disordered" evidence="5">
    <location>
        <begin position="1"/>
        <end position="40"/>
    </location>
</feature>
<keyword evidence="2 6" id="KW-0812">Transmembrane</keyword>
<dbReference type="HOGENOM" id="CLU_1784323_0_0_11"/>
<feature type="transmembrane region" description="Helical" evidence="6">
    <location>
        <begin position="125"/>
        <end position="144"/>
    </location>
</feature>
<dbReference type="eggNOG" id="COG2314">
    <property type="taxonomic scope" value="Bacteria"/>
</dbReference>
<proteinExistence type="predicted"/>
<evidence type="ECO:0000256" key="4">
    <source>
        <dbReference type="ARBA" id="ARBA00023136"/>
    </source>
</evidence>
<keyword evidence="4 6" id="KW-0472">Membrane</keyword>
<dbReference type="AlphaFoldDB" id="B2GJD9"/>
<evidence type="ECO:0000256" key="5">
    <source>
        <dbReference type="SAM" id="MobiDB-lite"/>
    </source>
</evidence>
<dbReference type="InterPro" id="IPR007829">
    <property type="entry name" value="TM2"/>
</dbReference>
<evidence type="ECO:0000313" key="8">
    <source>
        <dbReference type="EMBL" id="BAG30687.1"/>
    </source>
</evidence>
<feature type="transmembrane region" description="Helical" evidence="6">
    <location>
        <begin position="99"/>
        <end position="119"/>
    </location>
</feature>
<organism evidence="8 9">
    <name type="scientific">Kocuria rhizophila (strain ATCC 9341 / DSM 348 / NBRC 103217 / DC2201)</name>
    <dbReference type="NCBI Taxonomy" id="378753"/>
    <lineage>
        <taxon>Bacteria</taxon>
        <taxon>Bacillati</taxon>
        <taxon>Actinomycetota</taxon>
        <taxon>Actinomycetes</taxon>
        <taxon>Micrococcales</taxon>
        <taxon>Micrococcaceae</taxon>
        <taxon>Kocuria</taxon>
    </lineage>
</organism>
<dbReference type="KEGG" id="krh:KRH_23400"/>
<comment type="subcellular location">
    <subcellularLocation>
        <location evidence="1">Membrane</location>
        <topology evidence="1">Multi-pass membrane protein</topology>
    </subcellularLocation>
</comment>
<dbReference type="Proteomes" id="UP000008838">
    <property type="component" value="Chromosome"/>
</dbReference>
<reference evidence="8 9" key="1">
    <citation type="journal article" date="2008" name="J. Bacteriol.">
        <title>Complete genome sequence of the soil actinomycete Kocuria rhizophila.</title>
        <authorList>
            <person name="Takarada H."/>
            <person name="Sekine M."/>
            <person name="Kosugi H."/>
            <person name="Matsuo Y."/>
            <person name="Fujisawa T."/>
            <person name="Omata S."/>
            <person name="Kishi E."/>
            <person name="Shimizu A."/>
            <person name="Tsukatani N."/>
            <person name="Tanikawa S."/>
            <person name="Fujita N."/>
            <person name="Harayama S."/>
        </authorList>
    </citation>
    <scope>NUCLEOTIDE SEQUENCE [LARGE SCALE GENOMIC DNA]</scope>
    <source>
        <strain evidence="9">ATCC 9341 / DSM 348 / NBRC 103217 / DC2201</strain>
    </source>
</reference>
<evidence type="ECO:0000256" key="3">
    <source>
        <dbReference type="ARBA" id="ARBA00022989"/>
    </source>
</evidence>
<evidence type="ECO:0000259" key="7">
    <source>
        <dbReference type="Pfam" id="PF05154"/>
    </source>
</evidence>
<evidence type="ECO:0000313" key="9">
    <source>
        <dbReference type="Proteomes" id="UP000008838"/>
    </source>
</evidence>